<organism evidence="1 2">
    <name type="scientific">Asticcacaulis benevestitus DSM 16100 = ATCC BAA-896</name>
    <dbReference type="NCBI Taxonomy" id="1121022"/>
    <lineage>
        <taxon>Bacteria</taxon>
        <taxon>Pseudomonadati</taxon>
        <taxon>Pseudomonadota</taxon>
        <taxon>Alphaproteobacteria</taxon>
        <taxon>Caulobacterales</taxon>
        <taxon>Caulobacteraceae</taxon>
        <taxon>Asticcacaulis</taxon>
    </lineage>
</organism>
<dbReference type="Proteomes" id="UP000017837">
    <property type="component" value="Unassembled WGS sequence"/>
</dbReference>
<dbReference type="AlphaFoldDB" id="V4RTM0"/>
<protein>
    <submittedName>
        <fullName evidence="1">Uncharacterized protein</fullName>
    </submittedName>
</protein>
<name>V4RTM0_9CAUL</name>
<gene>
    <name evidence="1" type="ORF">ABENE_00025</name>
</gene>
<dbReference type="SUPFAM" id="SSF74653">
    <property type="entry name" value="TolA/TonB C-terminal domain"/>
    <property type="match status" value="1"/>
</dbReference>
<proteinExistence type="predicted"/>
<dbReference type="STRING" id="1121022.GCA_000376105_01600"/>
<reference evidence="1 2" key="1">
    <citation type="journal article" date="2014" name="Nature">
        <title>Sequential evolution of bacterial morphology by co-option of a developmental regulator.</title>
        <authorList>
            <person name="Jiang C."/>
            <person name="Brown P.J."/>
            <person name="Ducret A."/>
            <person name="Brun Y.V."/>
        </authorList>
    </citation>
    <scope>NUCLEOTIDE SEQUENCE [LARGE SCALE GENOMIC DNA]</scope>
    <source>
        <strain evidence="1 2">DSM 16100</strain>
    </source>
</reference>
<dbReference type="RefSeq" id="WP_018081267.1">
    <property type="nucleotide sequence ID" value="NZ_AQWM01000004.1"/>
</dbReference>
<sequence>MFIALALVATLMGSAEESAPLPPEIPADAVFYYPEEARKMRMRISYYPPKASMAHADGSAVIDCQVQAGGTLSRCAVLEETPPDMEFGKATAMLFLKRAKVTPEEMRAQPAGGWWKKFKYIWVYKPLDER</sequence>
<dbReference type="OrthoDB" id="7207092at2"/>
<keyword evidence="2" id="KW-1185">Reference proteome</keyword>
<accession>V4RTM0</accession>
<evidence type="ECO:0000313" key="2">
    <source>
        <dbReference type="Proteomes" id="UP000017837"/>
    </source>
</evidence>
<comment type="caution">
    <text evidence="1">The sequence shown here is derived from an EMBL/GenBank/DDBJ whole genome shotgun (WGS) entry which is preliminary data.</text>
</comment>
<evidence type="ECO:0000313" key="1">
    <source>
        <dbReference type="EMBL" id="ESQ94513.1"/>
    </source>
</evidence>
<dbReference type="PATRIC" id="fig|1121022.4.peg.5"/>
<dbReference type="EMBL" id="AWGB01000001">
    <property type="protein sequence ID" value="ESQ94513.1"/>
    <property type="molecule type" value="Genomic_DNA"/>
</dbReference>